<evidence type="ECO:0000313" key="2">
    <source>
        <dbReference type="Proteomes" id="UP001595926"/>
    </source>
</evidence>
<reference evidence="2" key="1">
    <citation type="journal article" date="2019" name="Int. J. Syst. Evol. Microbiol.">
        <title>The Global Catalogue of Microorganisms (GCM) 10K type strain sequencing project: providing services to taxonomists for standard genome sequencing and annotation.</title>
        <authorList>
            <consortium name="The Broad Institute Genomics Platform"/>
            <consortium name="The Broad Institute Genome Sequencing Center for Infectious Disease"/>
            <person name="Wu L."/>
            <person name="Ma J."/>
        </authorList>
    </citation>
    <scope>NUCLEOTIDE SEQUENCE [LARGE SCALE GENOMIC DNA]</scope>
    <source>
        <strain evidence="2">CGMCC 1.13718</strain>
    </source>
</reference>
<accession>A0ABV9TAD5</accession>
<dbReference type="Proteomes" id="UP001595926">
    <property type="component" value="Unassembled WGS sequence"/>
</dbReference>
<gene>
    <name evidence="1" type="ORF">ACFPDQ_03350</name>
</gene>
<protein>
    <recommendedName>
        <fullName evidence="3">DUF4915 domain-containing protein</fullName>
    </recommendedName>
</protein>
<organism evidence="1 2">
    <name type="scientific">Pseudofrancisella aestuarii</name>
    <dbReference type="NCBI Taxonomy" id="2670347"/>
    <lineage>
        <taxon>Bacteria</taxon>
        <taxon>Pseudomonadati</taxon>
        <taxon>Pseudomonadota</taxon>
        <taxon>Gammaproteobacteria</taxon>
        <taxon>Thiotrichales</taxon>
        <taxon>Francisellaceae</taxon>
        <taxon>Pseudofrancisella</taxon>
    </lineage>
</organism>
<keyword evidence="2" id="KW-1185">Reference proteome</keyword>
<dbReference type="EMBL" id="JBHSJH010000001">
    <property type="protein sequence ID" value="MFC4892084.1"/>
    <property type="molecule type" value="Genomic_DNA"/>
</dbReference>
<comment type="caution">
    <text evidence="1">The sequence shown here is derived from an EMBL/GenBank/DDBJ whole genome shotgun (WGS) entry which is preliminary data.</text>
</comment>
<evidence type="ECO:0000313" key="1">
    <source>
        <dbReference type="EMBL" id="MFC4892084.1"/>
    </source>
</evidence>
<dbReference type="SUPFAM" id="SSF63825">
    <property type="entry name" value="YWTD domain"/>
    <property type="match status" value="1"/>
</dbReference>
<name>A0ABV9TAD5_9GAMM</name>
<dbReference type="RefSeq" id="WP_119330208.1">
    <property type="nucleotide sequence ID" value="NZ_JBHSJH010000001.1"/>
</dbReference>
<evidence type="ECO:0008006" key="3">
    <source>
        <dbReference type="Google" id="ProtNLM"/>
    </source>
</evidence>
<sequence length="318" mass="37027">MKNDIVLDKSIIQIYFDEKVRNKRSRLNVYWLQGEFCFGRESRVATITGVQFISPSLIVAAHREAAKLYLIKIINNTYKIIDEIIMNVKLLPGYDKYYHPDLMIFSNNYIYLSEFTNRLAIYKYQNNRLKLYKLVEVGDYKYHACYANESGIYLGSVLGGIIQHIDKKSYEIKSLKIDLAIFNEEKIRMKTIIEYDGFFILGLDSSNSNKNSFIALYMQNHDDMLLLDCVVIRNAQIDGACLYEGNIFLSLHNGDYKKGQIYVINLIDKKIKVIHKVFCHGFPHGLDVFDGKIAYTSYKEKSIFIHDLTNFFKSNELI</sequence>
<proteinExistence type="predicted"/>